<dbReference type="AlphaFoldDB" id="A0AAD9TKM2"/>
<accession>A0AAD9TKM2</accession>
<dbReference type="EMBL" id="JANJYI010000009">
    <property type="protein sequence ID" value="KAK2637573.1"/>
    <property type="molecule type" value="Genomic_DNA"/>
</dbReference>
<dbReference type="PANTHER" id="PTHR47074">
    <property type="entry name" value="BNAC02G40300D PROTEIN"/>
    <property type="match status" value="1"/>
</dbReference>
<evidence type="ECO:0000313" key="2">
    <source>
        <dbReference type="Proteomes" id="UP001280121"/>
    </source>
</evidence>
<sequence length="235" mass="26773">MNSTNLAQDFDGLDFRELNILNKAVLAKQCWRLIKVPNSLAAKVLKHRYFPELLKEEFELLCIVLWKVWFRSNCSIRNVTELFTEDIVVWAKDFQGKFQRSNQIPKEMILEKRSSVSHWLPPNEGSYKINTDAAVVEGSGKVGIDIIIRNSAGEVRTSSAQAIQGSFRCYAIKRGLHLVCDVGLFPCLIVYDVICNKAAHELARFGLSVDSDMVWLEDCPPCLRRVISGDCLMFW</sequence>
<dbReference type="PANTHER" id="PTHR47074:SF48">
    <property type="entry name" value="POLYNUCLEOTIDYL TRANSFERASE, RIBONUCLEASE H-LIKE SUPERFAMILY PROTEIN"/>
    <property type="match status" value="1"/>
</dbReference>
<organism evidence="1 2">
    <name type="scientific">Dipteronia dyeriana</name>
    <dbReference type="NCBI Taxonomy" id="168575"/>
    <lineage>
        <taxon>Eukaryota</taxon>
        <taxon>Viridiplantae</taxon>
        <taxon>Streptophyta</taxon>
        <taxon>Embryophyta</taxon>
        <taxon>Tracheophyta</taxon>
        <taxon>Spermatophyta</taxon>
        <taxon>Magnoliopsida</taxon>
        <taxon>eudicotyledons</taxon>
        <taxon>Gunneridae</taxon>
        <taxon>Pentapetalae</taxon>
        <taxon>rosids</taxon>
        <taxon>malvids</taxon>
        <taxon>Sapindales</taxon>
        <taxon>Sapindaceae</taxon>
        <taxon>Hippocastanoideae</taxon>
        <taxon>Acereae</taxon>
        <taxon>Dipteronia</taxon>
    </lineage>
</organism>
<gene>
    <name evidence="1" type="ORF">Ddye_032365</name>
</gene>
<reference evidence="1" key="1">
    <citation type="journal article" date="2023" name="Plant J.">
        <title>Genome sequences and population genomics provide insights into the demographic history, inbreeding, and mutation load of two 'living fossil' tree species of Dipteronia.</title>
        <authorList>
            <person name="Feng Y."/>
            <person name="Comes H.P."/>
            <person name="Chen J."/>
            <person name="Zhu S."/>
            <person name="Lu R."/>
            <person name="Zhang X."/>
            <person name="Li P."/>
            <person name="Qiu J."/>
            <person name="Olsen K.M."/>
            <person name="Qiu Y."/>
        </authorList>
    </citation>
    <scope>NUCLEOTIDE SEQUENCE</scope>
    <source>
        <strain evidence="1">KIB01</strain>
    </source>
</reference>
<evidence type="ECO:0008006" key="3">
    <source>
        <dbReference type="Google" id="ProtNLM"/>
    </source>
</evidence>
<dbReference type="InterPro" id="IPR052929">
    <property type="entry name" value="RNase_H-like_EbsB-rel"/>
</dbReference>
<keyword evidence="2" id="KW-1185">Reference proteome</keyword>
<protein>
    <recommendedName>
        <fullName evidence="3">RNase H type-1 domain-containing protein</fullName>
    </recommendedName>
</protein>
<dbReference type="Proteomes" id="UP001280121">
    <property type="component" value="Unassembled WGS sequence"/>
</dbReference>
<evidence type="ECO:0000313" key="1">
    <source>
        <dbReference type="EMBL" id="KAK2637573.1"/>
    </source>
</evidence>
<comment type="caution">
    <text evidence="1">The sequence shown here is derived from an EMBL/GenBank/DDBJ whole genome shotgun (WGS) entry which is preliminary data.</text>
</comment>
<proteinExistence type="predicted"/>
<name>A0AAD9TKM2_9ROSI</name>